<keyword evidence="2" id="KW-1185">Reference proteome</keyword>
<dbReference type="Proteomes" id="UP001175228">
    <property type="component" value="Unassembled WGS sequence"/>
</dbReference>
<proteinExistence type="predicted"/>
<sequence>PNVWNFFGSDFRPQAHPDNVRFGDQPVLNVEHADDGALWSMSPAGVQLHCDEYGPWASSKGLLINFEKMKALIFGTRPWVLPTITLQGRALEWSMETKYLGIVFCSTAMDIFKEHSLQLAKKALHICNVTLAMEQFLGDIHPRAGLAIYSARVDSLLTYGAQIVVVTVDRTLRQLERVQITFFCRLLHVHKCSMIATLHSETGFVPIWY</sequence>
<organism evidence="1 2">
    <name type="scientific">Armillaria luteobubalina</name>
    <dbReference type="NCBI Taxonomy" id="153913"/>
    <lineage>
        <taxon>Eukaryota</taxon>
        <taxon>Fungi</taxon>
        <taxon>Dikarya</taxon>
        <taxon>Basidiomycota</taxon>
        <taxon>Agaricomycotina</taxon>
        <taxon>Agaricomycetes</taxon>
        <taxon>Agaricomycetidae</taxon>
        <taxon>Agaricales</taxon>
        <taxon>Marasmiineae</taxon>
        <taxon>Physalacriaceae</taxon>
        <taxon>Armillaria</taxon>
    </lineage>
</organism>
<dbReference type="AlphaFoldDB" id="A0AA39NUV4"/>
<protein>
    <submittedName>
        <fullName evidence="1">Uncharacterized protein</fullName>
    </submittedName>
</protein>
<evidence type="ECO:0000313" key="1">
    <source>
        <dbReference type="EMBL" id="KAK0472306.1"/>
    </source>
</evidence>
<dbReference type="EMBL" id="JAUEPU010000283">
    <property type="protein sequence ID" value="KAK0472306.1"/>
    <property type="molecule type" value="Genomic_DNA"/>
</dbReference>
<reference evidence="1" key="1">
    <citation type="submission" date="2023-06" db="EMBL/GenBank/DDBJ databases">
        <authorList>
            <consortium name="Lawrence Berkeley National Laboratory"/>
            <person name="Ahrendt S."/>
            <person name="Sahu N."/>
            <person name="Indic B."/>
            <person name="Wong-Bajracharya J."/>
            <person name="Merenyi Z."/>
            <person name="Ke H.-M."/>
            <person name="Monk M."/>
            <person name="Kocsube S."/>
            <person name="Drula E."/>
            <person name="Lipzen A."/>
            <person name="Balint B."/>
            <person name="Henrissat B."/>
            <person name="Andreopoulos B."/>
            <person name="Martin F.M."/>
            <person name="Harder C.B."/>
            <person name="Rigling D."/>
            <person name="Ford K.L."/>
            <person name="Foster G.D."/>
            <person name="Pangilinan J."/>
            <person name="Papanicolaou A."/>
            <person name="Barry K."/>
            <person name="LaButti K."/>
            <person name="Viragh M."/>
            <person name="Koriabine M."/>
            <person name="Yan M."/>
            <person name="Riley R."/>
            <person name="Champramary S."/>
            <person name="Plett K.L."/>
            <person name="Tsai I.J."/>
            <person name="Slot J."/>
            <person name="Sipos G."/>
            <person name="Plett J."/>
            <person name="Nagy L.G."/>
            <person name="Grigoriev I.V."/>
        </authorList>
    </citation>
    <scope>NUCLEOTIDE SEQUENCE</scope>
    <source>
        <strain evidence="1">HWK02</strain>
    </source>
</reference>
<feature type="non-terminal residue" evidence="1">
    <location>
        <position position="209"/>
    </location>
</feature>
<name>A0AA39NUV4_9AGAR</name>
<accession>A0AA39NUV4</accession>
<evidence type="ECO:0000313" key="2">
    <source>
        <dbReference type="Proteomes" id="UP001175228"/>
    </source>
</evidence>
<feature type="non-terminal residue" evidence="1">
    <location>
        <position position="1"/>
    </location>
</feature>
<comment type="caution">
    <text evidence="1">The sequence shown here is derived from an EMBL/GenBank/DDBJ whole genome shotgun (WGS) entry which is preliminary data.</text>
</comment>
<gene>
    <name evidence="1" type="ORF">EDD18DRAFT_1008552</name>
</gene>